<evidence type="ECO:0000313" key="1">
    <source>
        <dbReference type="EMBL" id="UTC24721.1"/>
    </source>
</evidence>
<sequence length="203" mass="23480">MLKKLIKFGNSNALVLDQSIMKLVGLSAGDYVKLRVMNDELIIKKGENPQKIEQVNLEENAQCEKKRMIEEEQLYTELNEYQGKWQENLQELAHSKTKLTEADIVNSSIDTARSVGTGKLGTAFTKLVPKMQKLMKKYEVDIQEMAKNKPYLEALNQLKKDKDNMDPEDFKNAVMEVRYQYFPELKAFDIELHQLSKSIEDTE</sequence>
<name>A0ABY5DJL8_9GAMM</name>
<keyword evidence="2" id="KW-1185">Reference proteome</keyword>
<dbReference type="RefSeq" id="WP_258568508.1">
    <property type="nucleotide sequence ID" value="NZ_CP092900.1"/>
</dbReference>
<dbReference type="Gene3D" id="2.10.260.10">
    <property type="match status" value="1"/>
</dbReference>
<keyword evidence="1" id="KW-0238">DNA-binding</keyword>
<dbReference type="SUPFAM" id="SSF89447">
    <property type="entry name" value="AbrB/MazE/MraZ-like"/>
    <property type="match status" value="1"/>
</dbReference>
<accession>A0ABY5DJL8</accession>
<dbReference type="Proteomes" id="UP001055955">
    <property type="component" value="Chromosome"/>
</dbReference>
<gene>
    <name evidence="1" type="ORF">MMH89_00910</name>
</gene>
<reference evidence="1 2" key="1">
    <citation type="journal article" date="2022" name="Nat. Microbiol.">
        <title>The microbiome of a bacterivorous marine choanoflagellate contains a resource-demanding obligate bacterial associate.</title>
        <authorList>
            <person name="Needham D.M."/>
            <person name="Poirier C."/>
            <person name="Bachy C."/>
            <person name="George E.E."/>
            <person name="Wilken S."/>
            <person name="Yung C.C.M."/>
            <person name="Limardo A.J."/>
            <person name="Morando M."/>
            <person name="Sudek L."/>
            <person name="Malmstrom R.R."/>
            <person name="Keeling P.J."/>
            <person name="Santoro A.E."/>
            <person name="Worden A.Z."/>
        </authorList>
    </citation>
    <scope>NUCLEOTIDE SEQUENCE [LARGE SCALE GENOMIC DNA]</scope>
    <source>
        <strain evidence="1 2">Comchoano-1</strain>
    </source>
</reference>
<protein>
    <submittedName>
        <fullName evidence="1">AbrB/MazE/SpoVT family DNA-binding domain-containing protein</fullName>
    </submittedName>
</protein>
<organism evidence="1 2">
    <name type="scientific">Candidatus Comchoanobacter bicostacola</name>
    <dbReference type="NCBI Taxonomy" id="2919598"/>
    <lineage>
        <taxon>Bacteria</taxon>
        <taxon>Pseudomonadati</taxon>
        <taxon>Pseudomonadota</taxon>
        <taxon>Gammaproteobacteria</taxon>
        <taxon>Candidatus Comchoanobacterales</taxon>
        <taxon>Candidatus Comchoanobacteraceae</taxon>
        <taxon>Candidatus Comchoanobacter</taxon>
    </lineage>
</organism>
<dbReference type="GO" id="GO:0003677">
    <property type="term" value="F:DNA binding"/>
    <property type="evidence" value="ECO:0007669"/>
    <property type="project" value="UniProtKB-KW"/>
</dbReference>
<evidence type="ECO:0000313" key="2">
    <source>
        <dbReference type="Proteomes" id="UP001055955"/>
    </source>
</evidence>
<dbReference type="EMBL" id="CP092900">
    <property type="protein sequence ID" value="UTC24721.1"/>
    <property type="molecule type" value="Genomic_DNA"/>
</dbReference>
<dbReference type="InterPro" id="IPR037914">
    <property type="entry name" value="SpoVT-AbrB_sf"/>
</dbReference>
<proteinExistence type="predicted"/>